<proteinExistence type="predicted"/>
<reference evidence="1" key="1">
    <citation type="journal article" date="2015" name="Nature">
        <title>Complex archaea that bridge the gap between prokaryotes and eukaryotes.</title>
        <authorList>
            <person name="Spang A."/>
            <person name="Saw J.H."/>
            <person name="Jorgensen S.L."/>
            <person name="Zaremba-Niedzwiedzka K."/>
            <person name="Martijn J."/>
            <person name="Lind A.E."/>
            <person name="van Eijk R."/>
            <person name="Schleper C."/>
            <person name="Guy L."/>
            <person name="Ettema T.J."/>
        </authorList>
    </citation>
    <scope>NUCLEOTIDE SEQUENCE</scope>
</reference>
<gene>
    <name evidence="1" type="ORF">LCGC14_1092100</name>
</gene>
<dbReference type="EMBL" id="LAZR01004859">
    <property type="protein sequence ID" value="KKN04976.1"/>
    <property type="molecule type" value="Genomic_DNA"/>
</dbReference>
<name>A0A0F9PV83_9ZZZZ</name>
<comment type="caution">
    <text evidence="1">The sequence shown here is derived from an EMBL/GenBank/DDBJ whole genome shotgun (WGS) entry which is preliminary data.</text>
</comment>
<sequence length="111" mass="12012">MSEHTPTPYTVHCQGEKEFVWIIGPEPDSHFIVKMLGGSPVSGHGIPQPITHSEQLANAIFFVNACNNYQSLLEACKAAQGQIDYEQCTDASVLLEEAIAKAEAGQAKEPT</sequence>
<protein>
    <submittedName>
        <fullName evidence="1">Uncharacterized protein</fullName>
    </submittedName>
</protein>
<evidence type="ECO:0000313" key="1">
    <source>
        <dbReference type="EMBL" id="KKN04976.1"/>
    </source>
</evidence>
<accession>A0A0F9PV83</accession>
<dbReference type="AlphaFoldDB" id="A0A0F9PV83"/>
<organism evidence="1">
    <name type="scientific">marine sediment metagenome</name>
    <dbReference type="NCBI Taxonomy" id="412755"/>
    <lineage>
        <taxon>unclassified sequences</taxon>
        <taxon>metagenomes</taxon>
        <taxon>ecological metagenomes</taxon>
    </lineage>
</organism>